<dbReference type="Proteomes" id="UP000012081">
    <property type="component" value="Unassembled WGS sequence"/>
</dbReference>
<feature type="transmembrane region" description="Helical" evidence="1">
    <location>
        <begin position="371"/>
        <end position="397"/>
    </location>
</feature>
<sequence>MNKTWQLTKVMLKNGSGFLGGKAKDRWKKIALLLLACLGLLPLMSAYVMIASALYDGLKLVGQETVLLGLGLAAACLGIFVLGIFYVLSVFFYSQDIEHLLPLPLKPAQIIGAKFLVTLLYEYATVAILLGPLLITYGVKSGAGVLYYLHMLITFLVLPVIPVVLASLVAMVFMRFTNIGKSKDRFRLVGGLVAIAIAIGFQAIVQRGASTIENAEQLQEMILSDKNMFLSLVTQMFPTSRLGAMALAEAGTLVGIGYLGAFLFISAAFGAALIILGDRLYLKGVMGISETAAKRQRASAEEFDRMTGKRSAFLAYAIKEWKTLFRTPAFLLNCVLSSLFLPFIAFLPLATRSDGLSGLSAYGEMLQSETAAGIGIAIAVAAAMFITTTGSISVTAISREGQNFFVNKFLPVPASVIILAKIVPGCILGVFSLLLMEVLAGIALQAPVSFLLLSFVAAVPGILFINLIGIMIDLNMPKLDWDSEQKAVKQNMNTLIPLIIMLAVSGLIFFFVIQGDAASSMVAGTVCVLFVIVDLILYRILMKKGPGWMEKIN</sequence>
<organism evidence="2 3">
    <name type="scientific">Brevibacillus borstelensis AK1</name>
    <dbReference type="NCBI Taxonomy" id="1300222"/>
    <lineage>
        <taxon>Bacteria</taxon>
        <taxon>Bacillati</taxon>
        <taxon>Bacillota</taxon>
        <taxon>Bacilli</taxon>
        <taxon>Bacillales</taxon>
        <taxon>Paenibacillaceae</taxon>
        <taxon>Brevibacillus</taxon>
    </lineage>
</organism>
<dbReference type="InterPro" id="IPR031599">
    <property type="entry name" value="ABC_tran_2"/>
</dbReference>
<dbReference type="RefSeq" id="WP_003391311.1">
    <property type="nucleotide sequence ID" value="NZ_APBN01000014.1"/>
</dbReference>
<keyword evidence="3" id="KW-1185">Reference proteome</keyword>
<feature type="transmembrane region" description="Helical" evidence="1">
    <location>
        <begin position="448"/>
        <end position="474"/>
    </location>
</feature>
<keyword evidence="1" id="KW-0472">Membrane</keyword>
<feature type="transmembrane region" description="Helical" evidence="1">
    <location>
        <begin position="115"/>
        <end position="135"/>
    </location>
</feature>
<dbReference type="AlphaFoldDB" id="M8DB51"/>
<dbReference type="STRING" id="1300222.I532_21905"/>
<evidence type="ECO:0000256" key="1">
    <source>
        <dbReference type="SAM" id="Phobius"/>
    </source>
</evidence>
<feature type="transmembrane region" description="Helical" evidence="1">
    <location>
        <begin position="147"/>
        <end position="174"/>
    </location>
</feature>
<feature type="transmembrane region" description="Helical" evidence="1">
    <location>
        <begin position="255"/>
        <end position="276"/>
    </location>
</feature>
<dbReference type="OrthoDB" id="138672at2"/>
<feature type="transmembrane region" description="Helical" evidence="1">
    <location>
        <begin position="186"/>
        <end position="205"/>
    </location>
</feature>
<proteinExistence type="predicted"/>
<evidence type="ECO:0000313" key="2">
    <source>
        <dbReference type="EMBL" id="EMT50567.1"/>
    </source>
</evidence>
<feature type="transmembrane region" description="Helical" evidence="1">
    <location>
        <begin position="409"/>
        <end position="436"/>
    </location>
</feature>
<feature type="transmembrane region" description="Helical" evidence="1">
    <location>
        <begin position="495"/>
        <end position="515"/>
    </location>
</feature>
<feature type="transmembrane region" description="Helical" evidence="1">
    <location>
        <begin position="329"/>
        <end position="351"/>
    </location>
</feature>
<keyword evidence="1" id="KW-1133">Transmembrane helix</keyword>
<reference evidence="2 3" key="1">
    <citation type="submission" date="2013-03" db="EMBL/GenBank/DDBJ databases">
        <title>Assembly of a new bacterial strain Brevibacillus borstelensis AK1.</title>
        <authorList>
            <person name="Rajan I."/>
            <person name="PoliReddy D."/>
            <person name="Sugumar T."/>
            <person name="Rathinam K."/>
            <person name="Alqarawi S."/>
            <person name="Khalil A.B."/>
            <person name="Sivakumar N."/>
        </authorList>
    </citation>
    <scope>NUCLEOTIDE SEQUENCE [LARGE SCALE GENOMIC DNA]</scope>
    <source>
        <strain evidence="2 3">AK1</strain>
    </source>
</reference>
<dbReference type="EMBL" id="APBN01000014">
    <property type="protein sequence ID" value="EMT50567.1"/>
    <property type="molecule type" value="Genomic_DNA"/>
</dbReference>
<dbReference type="Pfam" id="PF16949">
    <property type="entry name" value="ABC_tran_2"/>
    <property type="match status" value="1"/>
</dbReference>
<keyword evidence="1" id="KW-0812">Transmembrane</keyword>
<feature type="transmembrane region" description="Helical" evidence="1">
    <location>
        <begin position="67"/>
        <end position="94"/>
    </location>
</feature>
<evidence type="ECO:0000313" key="3">
    <source>
        <dbReference type="Proteomes" id="UP000012081"/>
    </source>
</evidence>
<comment type="caution">
    <text evidence="2">The sequence shown here is derived from an EMBL/GenBank/DDBJ whole genome shotgun (WGS) entry which is preliminary data.</text>
</comment>
<gene>
    <name evidence="2" type="ORF">I532_21905</name>
</gene>
<name>M8DB51_9BACL</name>
<feature type="transmembrane region" description="Helical" evidence="1">
    <location>
        <begin position="30"/>
        <end position="55"/>
    </location>
</feature>
<accession>M8DB51</accession>
<feature type="transmembrane region" description="Helical" evidence="1">
    <location>
        <begin position="521"/>
        <end position="541"/>
    </location>
</feature>
<dbReference type="PATRIC" id="fig|1300222.3.peg.4599"/>
<protein>
    <submittedName>
        <fullName evidence="2">Uncharacterized protein</fullName>
    </submittedName>
</protein>